<evidence type="ECO:0000256" key="5">
    <source>
        <dbReference type="ARBA" id="ARBA00023136"/>
    </source>
</evidence>
<evidence type="ECO:0000256" key="6">
    <source>
        <dbReference type="ARBA" id="ARBA00037236"/>
    </source>
</evidence>
<name>A0A7M4EY10_CROPO</name>
<dbReference type="Proteomes" id="UP000594220">
    <property type="component" value="Unplaced"/>
</dbReference>
<organism evidence="11 12">
    <name type="scientific">Crocodylus porosus</name>
    <name type="common">Saltwater crocodile</name>
    <name type="synonym">Estuarine crocodile</name>
    <dbReference type="NCBI Taxonomy" id="8502"/>
    <lineage>
        <taxon>Eukaryota</taxon>
        <taxon>Metazoa</taxon>
        <taxon>Chordata</taxon>
        <taxon>Craniata</taxon>
        <taxon>Vertebrata</taxon>
        <taxon>Euteleostomi</taxon>
        <taxon>Archelosauria</taxon>
        <taxon>Archosauria</taxon>
        <taxon>Crocodylia</taxon>
        <taxon>Longirostres</taxon>
        <taxon>Crocodylidae</taxon>
        <taxon>Crocodylus</taxon>
    </lineage>
</organism>
<feature type="region of interest" description="Disordered" evidence="9">
    <location>
        <begin position="212"/>
        <end position="243"/>
    </location>
</feature>
<dbReference type="GeneTree" id="ENSGT00390000013817"/>
<dbReference type="InterPro" id="IPR055299">
    <property type="entry name" value="TIMMDC1"/>
</dbReference>
<comment type="function">
    <text evidence="6">Chaperone protein involved in the assembly of the mitochondrial NADH:ubiquinone oxidoreductase complex (complex I). Participates in constructing the membrane arm of complex I.</text>
</comment>
<dbReference type="GO" id="GO:0016020">
    <property type="term" value="C:membrane"/>
    <property type="evidence" value="ECO:0007669"/>
    <property type="project" value="UniProtKB-SubCell"/>
</dbReference>
<dbReference type="PANTHER" id="PTHR13002:SF1">
    <property type="entry name" value="COMPLEX I ASSEMBLY FACTOR TIMMDC1, MITOCHONDRIAL"/>
    <property type="match status" value="1"/>
</dbReference>
<feature type="region of interest" description="Disordered" evidence="9">
    <location>
        <begin position="1"/>
        <end position="23"/>
    </location>
</feature>
<evidence type="ECO:0000313" key="11">
    <source>
        <dbReference type="Ensembl" id="ENSCPRP00005016193.1"/>
    </source>
</evidence>
<dbReference type="OMA" id="TIFXTPI"/>
<dbReference type="GO" id="GO:0005739">
    <property type="term" value="C:mitochondrion"/>
    <property type="evidence" value="ECO:0007669"/>
    <property type="project" value="TreeGrafter"/>
</dbReference>
<evidence type="ECO:0000256" key="1">
    <source>
        <dbReference type="ARBA" id="ARBA00004141"/>
    </source>
</evidence>
<gene>
    <name evidence="11" type="primary">TIMMDC1</name>
</gene>
<evidence type="ECO:0000256" key="2">
    <source>
        <dbReference type="ARBA" id="ARBA00008444"/>
    </source>
</evidence>
<keyword evidence="3 10" id="KW-0812">Transmembrane</keyword>
<evidence type="ECO:0000256" key="4">
    <source>
        <dbReference type="ARBA" id="ARBA00022989"/>
    </source>
</evidence>
<feature type="transmembrane region" description="Helical" evidence="10">
    <location>
        <begin position="99"/>
        <end position="120"/>
    </location>
</feature>
<keyword evidence="4 10" id="KW-1133">Transmembrane helix</keyword>
<sequence>TRARAAFLQQEETPEGPSAAAIAAGGGRAGAAAGARGVTLGATAAASPPAQRGAHGHGGALEQRGAARIGLGAPAPALASRQSAQTAGLRGFIRYGWRWSWRITAFVTIFQTASTGLSLYYDKVSFSHYVAAGALTGGLFRIHVGLRGLAVGSIFGALLSIPAGGLMVGMQKLSPETMEERQKRKQRELYEQKTTEWKARLNSMEIALEEMERDNERGMEEDAKRIQQLLNLPENSLPSEDRN</sequence>
<dbReference type="GO" id="GO:0032981">
    <property type="term" value="P:mitochondrial respiratory chain complex I assembly"/>
    <property type="evidence" value="ECO:0007669"/>
    <property type="project" value="InterPro"/>
</dbReference>
<evidence type="ECO:0000313" key="12">
    <source>
        <dbReference type="Proteomes" id="UP000594220"/>
    </source>
</evidence>
<protein>
    <recommendedName>
        <fullName evidence="7">Complex I assembly factor TIMMDC1, mitochondrial</fullName>
    </recommendedName>
    <alternativeName>
        <fullName evidence="8">Translocase of inner mitochondrial membrane domain-containing protein 1</fullName>
    </alternativeName>
</protein>
<comment type="similarity">
    <text evidence="2">Belongs to the Tim17/Tim22/Tim23 family.</text>
</comment>
<evidence type="ECO:0000256" key="9">
    <source>
        <dbReference type="SAM" id="MobiDB-lite"/>
    </source>
</evidence>
<keyword evidence="5 10" id="KW-0472">Membrane</keyword>
<dbReference type="Pfam" id="PF02466">
    <property type="entry name" value="Tim17"/>
    <property type="match status" value="1"/>
</dbReference>
<comment type="subcellular location">
    <subcellularLocation>
        <location evidence="1">Membrane</location>
        <topology evidence="1">Multi-pass membrane protein</topology>
    </subcellularLocation>
</comment>
<reference evidence="11" key="1">
    <citation type="submission" date="2025-08" db="UniProtKB">
        <authorList>
            <consortium name="Ensembl"/>
        </authorList>
    </citation>
    <scope>IDENTIFICATION</scope>
</reference>
<proteinExistence type="inferred from homology"/>
<dbReference type="PANTHER" id="PTHR13002">
    <property type="entry name" value="C3ORF1 PROTEIN-RELATED"/>
    <property type="match status" value="1"/>
</dbReference>
<evidence type="ECO:0000256" key="10">
    <source>
        <dbReference type="SAM" id="Phobius"/>
    </source>
</evidence>
<feature type="compositionally biased region" description="Polar residues" evidence="9">
    <location>
        <begin position="228"/>
        <end position="243"/>
    </location>
</feature>
<accession>A0A7M4EY10</accession>
<feature type="compositionally biased region" description="Basic and acidic residues" evidence="9">
    <location>
        <begin position="214"/>
        <end position="225"/>
    </location>
</feature>
<evidence type="ECO:0000256" key="7">
    <source>
        <dbReference type="ARBA" id="ARBA00040778"/>
    </source>
</evidence>
<dbReference type="AlphaFoldDB" id="A0A7M4EY10"/>
<evidence type="ECO:0000256" key="3">
    <source>
        <dbReference type="ARBA" id="ARBA00022692"/>
    </source>
</evidence>
<keyword evidence="12" id="KW-1185">Reference proteome</keyword>
<evidence type="ECO:0000256" key="8">
    <source>
        <dbReference type="ARBA" id="ARBA00041344"/>
    </source>
</evidence>
<reference evidence="11" key="2">
    <citation type="submission" date="2025-09" db="UniProtKB">
        <authorList>
            <consortium name="Ensembl"/>
        </authorList>
    </citation>
    <scope>IDENTIFICATION</scope>
</reference>
<feature type="transmembrane region" description="Helical" evidence="10">
    <location>
        <begin position="149"/>
        <end position="170"/>
    </location>
</feature>
<dbReference type="Ensembl" id="ENSCPRT00005018964.1">
    <property type="protein sequence ID" value="ENSCPRP00005016193.1"/>
    <property type="gene ID" value="ENSCPRG00005011305.1"/>
</dbReference>